<organism evidence="1 2">
    <name type="scientific">Lentzea flava</name>
    <dbReference type="NCBI Taxonomy" id="103732"/>
    <lineage>
        <taxon>Bacteria</taxon>
        <taxon>Bacillati</taxon>
        <taxon>Actinomycetota</taxon>
        <taxon>Actinomycetes</taxon>
        <taxon>Pseudonocardiales</taxon>
        <taxon>Pseudonocardiaceae</taxon>
        <taxon>Lentzea</taxon>
    </lineage>
</organism>
<evidence type="ECO:0000313" key="2">
    <source>
        <dbReference type="Proteomes" id="UP000649573"/>
    </source>
</evidence>
<name>A0ABQ2UNM1_9PSEU</name>
<comment type="caution">
    <text evidence="1">The sequence shown here is derived from an EMBL/GenBank/DDBJ whole genome shotgun (WGS) entry which is preliminary data.</text>
</comment>
<keyword evidence="2" id="KW-1185">Reference proteome</keyword>
<dbReference type="Proteomes" id="UP000649573">
    <property type="component" value="Unassembled WGS sequence"/>
</dbReference>
<evidence type="ECO:0000313" key="1">
    <source>
        <dbReference type="EMBL" id="GGU43043.1"/>
    </source>
</evidence>
<accession>A0ABQ2UNM1</accession>
<proteinExistence type="predicted"/>
<dbReference type="RefSeq" id="WP_189255171.1">
    <property type="nucleotide sequence ID" value="NZ_BMRE01000015.1"/>
</dbReference>
<protein>
    <submittedName>
        <fullName evidence="1">Uncharacterized protein</fullName>
    </submittedName>
</protein>
<gene>
    <name evidence="1" type="ORF">GCM10010178_39650</name>
</gene>
<reference evidence="2" key="1">
    <citation type="journal article" date="2019" name="Int. J. Syst. Evol. Microbiol.">
        <title>The Global Catalogue of Microorganisms (GCM) 10K type strain sequencing project: providing services to taxonomists for standard genome sequencing and annotation.</title>
        <authorList>
            <consortium name="The Broad Institute Genomics Platform"/>
            <consortium name="The Broad Institute Genome Sequencing Center for Infectious Disease"/>
            <person name="Wu L."/>
            <person name="Ma J."/>
        </authorList>
    </citation>
    <scope>NUCLEOTIDE SEQUENCE [LARGE SCALE GENOMIC DNA]</scope>
    <source>
        <strain evidence="2">JCM 3296</strain>
    </source>
</reference>
<sequence>MNMQDLLSHDELAIDDYPTLCSIPPRAELFEEADRSDAVIVRGTD</sequence>
<dbReference type="EMBL" id="BMRE01000015">
    <property type="protein sequence ID" value="GGU43043.1"/>
    <property type="molecule type" value="Genomic_DNA"/>
</dbReference>